<organism evidence="9 10">
    <name type="scientific">Penstemon davidsonii</name>
    <dbReference type="NCBI Taxonomy" id="160366"/>
    <lineage>
        <taxon>Eukaryota</taxon>
        <taxon>Viridiplantae</taxon>
        <taxon>Streptophyta</taxon>
        <taxon>Embryophyta</taxon>
        <taxon>Tracheophyta</taxon>
        <taxon>Spermatophyta</taxon>
        <taxon>Magnoliopsida</taxon>
        <taxon>eudicotyledons</taxon>
        <taxon>Gunneridae</taxon>
        <taxon>Pentapetalae</taxon>
        <taxon>asterids</taxon>
        <taxon>lamiids</taxon>
        <taxon>Lamiales</taxon>
        <taxon>Plantaginaceae</taxon>
        <taxon>Cheloneae</taxon>
        <taxon>Penstemon</taxon>
    </lineage>
</organism>
<feature type="transmembrane region" description="Helical" evidence="8">
    <location>
        <begin position="539"/>
        <end position="559"/>
    </location>
</feature>
<dbReference type="InterPro" id="IPR018456">
    <property type="entry name" value="PTR2_symporter_CS"/>
</dbReference>
<feature type="transmembrane region" description="Helical" evidence="8">
    <location>
        <begin position="186"/>
        <end position="205"/>
    </location>
</feature>
<feature type="transmembrane region" description="Helical" evidence="8">
    <location>
        <begin position="333"/>
        <end position="355"/>
    </location>
</feature>
<name>A0ABR0D2V2_9LAMI</name>
<dbReference type="Pfam" id="PF00854">
    <property type="entry name" value="PTR2"/>
    <property type="match status" value="1"/>
</dbReference>
<keyword evidence="4 8" id="KW-1133">Transmembrane helix</keyword>
<keyword evidence="10" id="KW-1185">Reference proteome</keyword>
<dbReference type="Gene3D" id="1.20.1250.20">
    <property type="entry name" value="MFS general substrate transporter like domains"/>
    <property type="match status" value="1"/>
</dbReference>
<evidence type="ECO:0000256" key="6">
    <source>
        <dbReference type="ARBA" id="ARBA00044504"/>
    </source>
</evidence>
<evidence type="ECO:0000256" key="1">
    <source>
        <dbReference type="ARBA" id="ARBA00004141"/>
    </source>
</evidence>
<dbReference type="SUPFAM" id="SSF103473">
    <property type="entry name" value="MFS general substrate transporter"/>
    <property type="match status" value="1"/>
</dbReference>
<comment type="caution">
    <text evidence="9">The sequence shown here is derived from an EMBL/GenBank/DDBJ whole genome shotgun (WGS) entry which is preliminary data.</text>
</comment>
<feature type="transmembrane region" description="Helical" evidence="8">
    <location>
        <begin position="460"/>
        <end position="482"/>
    </location>
</feature>
<accession>A0ABR0D2V2</accession>
<sequence length="572" mass="63661">MAEEDDNYTKDGTVDYRNNPANRKKTGTWKACPFILGNECCERLAYYGMSSNLMLYFTNQLNQHSATASKNLSNWSGTCYVMPLVGAFLADAYLGRYWTIASFSIIYVIGMTLLTLSATVPGLRPTCYKKDECKATNSQTAACFVALYLVALGTGGIKPCVSSYGADQFDDADEVEKGHKSSFFNWFYFSINIGALVASSVLVWIQVNIGWGWGFGIPAVAMAIAVALFFSGTSLYRYQKPGGSPLTRICQVLVACLRKYGVVVPGDKSLLYETADSESSAIVGSRKLDHTNNLRFFDKAAVELQSDHSKGSIDPWRLCTVTQVEELKSIIRLLPVWTTGIIFSTVYGQMGNLFFLQAEYMNAQLGNSSFKIPEASLTIFDTLSVIFWVPVYGRFIIPMTRKFTGHKNGLTQLQRIGTGLFISIFAMISAAILEVVRLRIVRRHDSYNVKETPISIFWQVPQYFIIGCAEVFTNIGQLEFFYEQAPDSMRSLCAALSLTTTALGSYLSSLLVTIVMEITTRNGKPGWIADNLNYGRLHYFFWLLAVLSVLNLGAFVVVAKRYTYKRAIGTPR</sequence>
<evidence type="ECO:0000256" key="8">
    <source>
        <dbReference type="SAM" id="Phobius"/>
    </source>
</evidence>
<feature type="transmembrane region" description="Helical" evidence="8">
    <location>
        <begin position="72"/>
        <end position="94"/>
    </location>
</feature>
<evidence type="ECO:0000313" key="9">
    <source>
        <dbReference type="EMBL" id="KAK4483116.1"/>
    </source>
</evidence>
<evidence type="ECO:0000256" key="7">
    <source>
        <dbReference type="RuleBase" id="RU003755"/>
    </source>
</evidence>
<feature type="transmembrane region" description="Helical" evidence="8">
    <location>
        <begin position="418"/>
        <end position="440"/>
    </location>
</feature>
<feature type="transmembrane region" description="Helical" evidence="8">
    <location>
        <begin position="211"/>
        <end position="230"/>
    </location>
</feature>
<dbReference type="EMBL" id="JAYDYQ010002534">
    <property type="protein sequence ID" value="KAK4483116.1"/>
    <property type="molecule type" value="Genomic_DNA"/>
</dbReference>
<protein>
    <recommendedName>
        <fullName evidence="11">Peptide transporter</fullName>
    </recommendedName>
</protein>
<evidence type="ECO:0000256" key="3">
    <source>
        <dbReference type="ARBA" id="ARBA00022692"/>
    </source>
</evidence>
<proteinExistence type="inferred from homology"/>
<dbReference type="InterPro" id="IPR000109">
    <property type="entry name" value="POT_fam"/>
</dbReference>
<dbReference type="InterPro" id="IPR036259">
    <property type="entry name" value="MFS_trans_sf"/>
</dbReference>
<dbReference type="PANTHER" id="PTHR11654">
    <property type="entry name" value="OLIGOPEPTIDE TRANSPORTER-RELATED"/>
    <property type="match status" value="1"/>
</dbReference>
<evidence type="ECO:0000256" key="4">
    <source>
        <dbReference type="ARBA" id="ARBA00022989"/>
    </source>
</evidence>
<evidence type="ECO:0008006" key="11">
    <source>
        <dbReference type="Google" id="ProtNLM"/>
    </source>
</evidence>
<comment type="subcellular location">
    <subcellularLocation>
        <location evidence="1 7">Membrane</location>
        <topology evidence="1 7">Multi-pass membrane protein</topology>
    </subcellularLocation>
</comment>
<keyword evidence="3 7" id="KW-0812">Transmembrane</keyword>
<keyword evidence="5 8" id="KW-0472">Membrane</keyword>
<evidence type="ECO:0000256" key="2">
    <source>
        <dbReference type="ARBA" id="ARBA00005982"/>
    </source>
</evidence>
<reference evidence="9 10" key="1">
    <citation type="journal article" date="2023" name="bioRxiv">
        <title>Genome report: Whole genome sequence and annotation of Penstemon davidsonii.</title>
        <authorList>
            <person name="Ostevik K.L."/>
            <person name="Alabady M."/>
            <person name="Zhang M."/>
            <person name="Rausher M.D."/>
        </authorList>
    </citation>
    <scope>NUCLEOTIDE SEQUENCE [LARGE SCALE GENOMIC DNA]</scope>
    <source>
        <strain evidence="9">DNT005</strain>
        <tissue evidence="9">Whole leaf</tissue>
    </source>
</reference>
<comment type="similarity">
    <text evidence="6">Belongs to the major facilitator superfamily. Phosphate:H(+) symporter (TC 2.A.1.9) family.</text>
</comment>
<evidence type="ECO:0000256" key="5">
    <source>
        <dbReference type="ARBA" id="ARBA00023136"/>
    </source>
</evidence>
<feature type="transmembrane region" description="Helical" evidence="8">
    <location>
        <begin position="100"/>
        <end position="120"/>
    </location>
</feature>
<keyword evidence="7" id="KW-0813">Transport</keyword>
<gene>
    <name evidence="9" type="ORF">RD792_010295</name>
</gene>
<feature type="transmembrane region" description="Helical" evidence="8">
    <location>
        <begin position="375"/>
        <end position="397"/>
    </location>
</feature>
<feature type="transmembrane region" description="Helical" evidence="8">
    <location>
        <begin position="494"/>
        <end position="519"/>
    </location>
</feature>
<dbReference type="PROSITE" id="PS01023">
    <property type="entry name" value="PTR2_2"/>
    <property type="match status" value="1"/>
</dbReference>
<dbReference type="PROSITE" id="PS01022">
    <property type="entry name" value="PTR2_1"/>
    <property type="match status" value="1"/>
</dbReference>
<comment type="similarity">
    <text evidence="2 7">Belongs to the major facilitator superfamily. Proton-dependent oligopeptide transporter (POT/PTR) (TC 2.A.17) family.</text>
</comment>
<evidence type="ECO:0000313" key="10">
    <source>
        <dbReference type="Proteomes" id="UP001291926"/>
    </source>
</evidence>
<dbReference type="Proteomes" id="UP001291926">
    <property type="component" value="Unassembled WGS sequence"/>
</dbReference>